<sequence>MKAIVTLIFVLFIGLAAQAQENTTEVKVETTTKEIVTETAKENSVARLYRFKNSRVKKELSFKTTKNTAKLA</sequence>
<dbReference type="KEGG" id="mur:EQY75_08710"/>
<dbReference type="EMBL" id="CP035544">
    <property type="protein sequence ID" value="QBA64599.1"/>
    <property type="molecule type" value="Genomic_DNA"/>
</dbReference>
<organism evidence="2 3">
    <name type="scientific">Muriicola soli</name>
    <dbReference type="NCBI Taxonomy" id="2507538"/>
    <lineage>
        <taxon>Bacteria</taxon>
        <taxon>Pseudomonadati</taxon>
        <taxon>Bacteroidota</taxon>
        <taxon>Flavobacteriia</taxon>
        <taxon>Flavobacteriales</taxon>
        <taxon>Flavobacteriaceae</taxon>
        <taxon>Muriicola</taxon>
    </lineage>
</organism>
<dbReference type="RefSeq" id="WP_129605010.1">
    <property type="nucleotide sequence ID" value="NZ_CP035544.1"/>
</dbReference>
<gene>
    <name evidence="2" type="ORF">EQY75_08710</name>
</gene>
<keyword evidence="1" id="KW-0732">Signal</keyword>
<dbReference type="AlphaFoldDB" id="A0A411EAA7"/>
<dbReference type="Proteomes" id="UP000290889">
    <property type="component" value="Chromosome"/>
</dbReference>
<keyword evidence="3" id="KW-1185">Reference proteome</keyword>
<name>A0A411EAA7_9FLAO</name>
<proteinExistence type="predicted"/>
<feature type="signal peptide" evidence="1">
    <location>
        <begin position="1"/>
        <end position="19"/>
    </location>
</feature>
<protein>
    <submittedName>
        <fullName evidence="2">Uncharacterized protein</fullName>
    </submittedName>
</protein>
<accession>A0A411EAA7</accession>
<evidence type="ECO:0000313" key="2">
    <source>
        <dbReference type="EMBL" id="QBA64599.1"/>
    </source>
</evidence>
<feature type="chain" id="PRO_5019296036" evidence="1">
    <location>
        <begin position="20"/>
        <end position="72"/>
    </location>
</feature>
<evidence type="ECO:0000313" key="3">
    <source>
        <dbReference type="Proteomes" id="UP000290889"/>
    </source>
</evidence>
<dbReference type="OrthoDB" id="1448236at2"/>
<evidence type="ECO:0000256" key="1">
    <source>
        <dbReference type="SAM" id="SignalP"/>
    </source>
</evidence>
<reference evidence="2 3" key="1">
    <citation type="submission" date="2019-01" db="EMBL/GenBank/DDBJ databases">
        <title>Muriicola soli sp. nov., isolated from soil.</title>
        <authorList>
            <person name="Kang H.J."/>
            <person name="Kim S.B."/>
        </authorList>
    </citation>
    <scope>NUCLEOTIDE SEQUENCE [LARGE SCALE GENOMIC DNA]</scope>
    <source>
        <strain evidence="2 3">MMS17-SY002</strain>
    </source>
</reference>